<dbReference type="Gene3D" id="3.50.50.60">
    <property type="entry name" value="FAD/NAD(P)-binding domain"/>
    <property type="match status" value="1"/>
</dbReference>
<name>A0ABV5LSW6_9ACTN</name>
<protein>
    <submittedName>
        <fullName evidence="1">Lycopene cyclase family protein</fullName>
    </submittedName>
</protein>
<organism evidence="1 2">
    <name type="scientific">Kineococcus gynurae</name>
    <dbReference type="NCBI Taxonomy" id="452979"/>
    <lineage>
        <taxon>Bacteria</taxon>
        <taxon>Bacillati</taxon>
        <taxon>Actinomycetota</taxon>
        <taxon>Actinomycetes</taxon>
        <taxon>Kineosporiales</taxon>
        <taxon>Kineosporiaceae</taxon>
        <taxon>Kineococcus</taxon>
    </lineage>
</organism>
<sequence>MSSSPAPTDLSLLVVGLGAAGASVAWRLAGGEVPFAVLQPPAGSAASVPERTWCTWGPRPPGPFGPLVARSWARVRVVAPDGEELDFDLGDWRYRMLHSVDVDRAVRERLAAAGVRVLEATAREMGAEGGRVRVTTEEGPLLADAVLDTSPAPLVGGRTLLRQHFLGRRVRSRRPVFDVATATLMDFRVPQPAGGVAFAYVLPTSSTEALVEYTEFSRDLLDDAGYAEKLGFCLELFGVADAEVLAEERGVIPMTDAHPVAHPVPGVVRMGQAGGAVRPSTGYAFSVLQRQADAVVANLRSGGRLDVPRPHRRRHLAMDSLVLQALVTGRVDGAEFFVNLFRRNPIRRTLSFLDGASTPWEDLQIMATAPRSAMMATIADRGADRLRGARPVPLRS</sequence>
<dbReference type="InterPro" id="IPR036188">
    <property type="entry name" value="FAD/NAD-bd_sf"/>
</dbReference>
<comment type="caution">
    <text evidence="1">The sequence shown here is derived from an EMBL/GenBank/DDBJ whole genome shotgun (WGS) entry which is preliminary data.</text>
</comment>
<proteinExistence type="predicted"/>
<evidence type="ECO:0000313" key="1">
    <source>
        <dbReference type="EMBL" id="MFB9377150.1"/>
    </source>
</evidence>
<reference evidence="1 2" key="1">
    <citation type="submission" date="2024-09" db="EMBL/GenBank/DDBJ databases">
        <authorList>
            <person name="Sun Q."/>
            <person name="Mori K."/>
        </authorList>
    </citation>
    <scope>NUCLEOTIDE SEQUENCE [LARGE SCALE GENOMIC DNA]</scope>
    <source>
        <strain evidence="1 2">TISTR 1856</strain>
    </source>
</reference>
<keyword evidence="2" id="KW-1185">Reference proteome</keyword>
<dbReference type="EMBL" id="JBHMDM010000004">
    <property type="protein sequence ID" value="MFB9377150.1"/>
    <property type="molecule type" value="Genomic_DNA"/>
</dbReference>
<dbReference type="SUPFAM" id="SSF51905">
    <property type="entry name" value="FAD/NAD(P)-binding domain"/>
    <property type="match status" value="1"/>
</dbReference>
<evidence type="ECO:0000313" key="2">
    <source>
        <dbReference type="Proteomes" id="UP001589748"/>
    </source>
</evidence>
<gene>
    <name evidence="1" type="ORF">ACFFVI_09215</name>
</gene>
<dbReference type="Pfam" id="PF05834">
    <property type="entry name" value="Lycopene_cycl"/>
    <property type="match status" value="1"/>
</dbReference>
<dbReference type="Proteomes" id="UP001589748">
    <property type="component" value="Unassembled WGS sequence"/>
</dbReference>
<dbReference type="RefSeq" id="WP_380135025.1">
    <property type="nucleotide sequence ID" value="NZ_JBHLUI010000003.1"/>
</dbReference>
<accession>A0ABV5LSW6</accession>